<evidence type="ECO:0000256" key="1">
    <source>
        <dbReference type="SAM" id="MobiDB-lite"/>
    </source>
</evidence>
<sequence length="100" mass="11716">MQMRSCRGNNSLTPLRAEETSFSPRQDKRKGPNHWDSSGSIFSDSKQFGMYERLEKRNCRLKVSCLPWKICWVLKQFGIEFRLPLLRIKTLGYSKSDKKG</sequence>
<protein>
    <submittedName>
        <fullName evidence="2">Uncharacterized protein</fullName>
    </submittedName>
</protein>
<evidence type="ECO:0000313" key="2">
    <source>
        <dbReference type="EMBL" id="GIY36923.1"/>
    </source>
</evidence>
<name>A0AAV4SR74_9ARAC</name>
<feature type="region of interest" description="Disordered" evidence="1">
    <location>
        <begin position="1"/>
        <end position="43"/>
    </location>
</feature>
<reference evidence="2 3" key="1">
    <citation type="submission" date="2021-06" db="EMBL/GenBank/DDBJ databases">
        <title>Caerostris darwini draft genome.</title>
        <authorList>
            <person name="Kono N."/>
            <person name="Arakawa K."/>
        </authorList>
    </citation>
    <scope>NUCLEOTIDE SEQUENCE [LARGE SCALE GENOMIC DNA]</scope>
</reference>
<proteinExistence type="predicted"/>
<evidence type="ECO:0000313" key="3">
    <source>
        <dbReference type="Proteomes" id="UP001054837"/>
    </source>
</evidence>
<keyword evidence="3" id="KW-1185">Reference proteome</keyword>
<dbReference type="Proteomes" id="UP001054837">
    <property type="component" value="Unassembled WGS sequence"/>
</dbReference>
<organism evidence="2 3">
    <name type="scientific">Caerostris darwini</name>
    <dbReference type="NCBI Taxonomy" id="1538125"/>
    <lineage>
        <taxon>Eukaryota</taxon>
        <taxon>Metazoa</taxon>
        <taxon>Ecdysozoa</taxon>
        <taxon>Arthropoda</taxon>
        <taxon>Chelicerata</taxon>
        <taxon>Arachnida</taxon>
        <taxon>Araneae</taxon>
        <taxon>Araneomorphae</taxon>
        <taxon>Entelegynae</taxon>
        <taxon>Araneoidea</taxon>
        <taxon>Araneidae</taxon>
        <taxon>Caerostris</taxon>
    </lineage>
</organism>
<dbReference type="AlphaFoldDB" id="A0AAV4SR74"/>
<gene>
    <name evidence="2" type="ORF">CDAR_618511</name>
</gene>
<dbReference type="EMBL" id="BPLQ01008381">
    <property type="protein sequence ID" value="GIY36923.1"/>
    <property type="molecule type" value="Genomic_DNA"/>
</dbReference>
<comment type="caution">
    <text evidence="2">The sequence shown here is derived from an EMBL/GenBank/DDBJ whole genome shotgun (WGS) entry which is preliminary data.</text>
</comment>
<accession>A0AAV4SR74</accession>